<sequence length="371" mass="43703">MKPLLGLSIFPQLSFLNTCLSLFEQEKVEVLEWSFDHCHYENRPEWFNLLLKDYSEAGRLLAHGVHYSAFTAQMNELHDEWLALWEQEQQQLKYVHVSEHIGYKSQLKQNSGFPLPLDYHLVDVNDFEQQVMALQSASKIPLGFEILALSLSYQQVIEQAKFVTELCQKFNTFIVLDLHNLYCQAFNFNLEIDALIALYPIEYIREIHISGGSFSYSDVADKQIRRDTHDGAIPKALFKVLQDWLPRFKHCQYIIFEQLPESLKTIQAQQQFISDYDKLMRIRDQFSVEALEQPNKLLHAENRSFPTQDELFNDRETLFEEQYLLANALMQVKTPQDLQVMTFKYFNHQDWSLAMIETAIKLSQRWNVKSE</sequence>
<comment type="caution">
    <text evidence="1">The sequence shown here is derived from an EMBL/GenBank/DDBJ whole genome shotgun (WGS) entry which is preliminary data.</text>
</comment>
<keyword evidence="2" id="KW-1185">Reference proteome</keyword>
<evidence type="ECO:0000313" key="2">
    <source>
        <dbReference type="Proteomes" id="UP000293863"/>
    </source>
</evidence>
<organism evidence="1 2">
    <name type="scientific">Acinetobacter wuhouensis</name>
    <dbReference type="NCBI Taxonomy" id="1879050"/>
    <lineage>
        <taxon>Bacteria</taxon>
        <taxon>Pseudomonadati</taxon>
        <taxon>Pseudomonadota</taxon>
        <taxon>Gammaproteobacteria</taxon>
        <taxon>Moraxellales</taxon>
        <taxon>Moraxellaceae</taxon>
        <taxon>Acinetobacter</taxon>
    </lineage>
</organism>
<dbReference type="Gene3D" id="3.20.20.150">
    <property type="entry name" value="Divalent-metal-dependent TIM barrel enzymes"/>
    <property type="match status" value="1"/>
</dbReference>
<protein>
    <submittedName>
        <fullName evidence="1">DUF692 family protein</fullName>
    </submittedName>
</protein>
<reference evidence="1 2" key="1">
    <citation type="submission" date="2019-02" db="EMBL/GenBank/DDBJ databases">
        <title>The Batch Genome Submission of Acinetobacter spp. strains.</title>
        <authorList>
            <person name="Qin J."/>
            <person name="Hu Y."/>
            <person name="Ye H."/>
            <person name="Wei L."/>
            <person name="Feng Y."/>
            <person name="Zong Z."/>
        </authorList>
    </citation>
    <scope>NUCLEOTIDE SEQUENCE [LARGE SCALE GENOMIC DNA]</scope>
    <source>
        <strain evidence="1 2">WCHAW060049</strain>
    </source>
</reference>
<dbReference type="Proteomes" id="UP000293863">
    <property type="component" value="Unassembled WGS sequence"/>
</dbReference>
<dbReference type="EMBL" id="SGSQ01000003">
    <property type="protein sequence ID" value="RZG48663.1"/>
    <property type="molecule type" value="Genomic_DNA"/>
</dbReference>
<dbReference type="AlphaFoldDB" id="A0A4Q7AMW6"/>
<dbReference type="Pfam" id="PF05114">
    <property type="entry name" value="MbnB_TglH_ChrH"/>
    <property type="match status" value="1"/>
</dbReference>
<gene>
    <name evidence="1" type="ORF">EXU28_02505</name>
</gene>
<evidence type="ECO:0000313" key="1">
    <source>
        <dbReference type="EMBL" id="RZG48663.1"/>
    </source>
</evidence>
<dbReference type="RefSeq" id="WP_130131529.1">
    <property type="nucleotide sequence ID" value="NZ_SGSQ01000003.1"/>
</dbReference>
<proteinExistence type="predicted"/>
<name>A0A4Q7AMW6_9GAMM</name>
<accession>A0A4Q7AMW6</accession>
<dbReference type="PANTHER" id="PTHR42194">
    <property type="entry name" value="UPF0276 PROTEIN HI_1600"/>
    <property type="match status" value="1"/>
</dbReference>
<dbReference type="InterPro" id="IPR007801">
    <property type="entry name" value="MbnB/TglH/ChrH"/>
</dbReference>
<dbReference type="PANTHER" id="PTHR42194:SF1">
    <property type="entry name" value="UPF0276 PROTEIN HI_1600"/>
    <property type="match status" value="1"/>
</dbReference>